<evidence type="ECO:0000256" key="1">
    <source>
        <dbReference type="SAM" id="SignalP"/>
    </source>
</evidence>
<dbReference type="Pfam" id="PF10989">
    <property type="entry name" value="DUF2808"/>
    <property type="match status" value="1"/>
</dbReference>
<keyword evidence="3" id="KW-1185">Reference proteome</keyword>
<name>A0A1Z4JRK6_LEPBY</name>
<evidence type="ECO:0000313" key="2">
    <source>
        <dbReference type="EMBL" id="BAY59359.1"/>
    </source>
</evidence>
<keyword evidence="1" id="KW-0732">Signal</keyword>
<organism evidence="2 3">
    <name type="scientific">Leptolyngbya boryana NIES-2135</name>
    <dbReference type="NCBI Taxonomy" id="1973484"/>
    <lineage>
        <taxon>Bacteria</taxon>
        <taxon>Bacillati</taxon>
        <taxon>Cyanobacteriota</taxon>
        <taxon>Cyanophyceae</taxon>
        <taxon>Leptolyngbyales</taxon>
        <taxon>Leptolyngbyaceae</taxon>
        <taxon>Leptolyngbya group</taxon>
        <taxon>Leptolyngbya</taxon>
    </lineage>
</organism>
<accession>A0A1Z4JRK6</accession>
<evidence type="ECO:0000313" key="3">
    <source>
        <dbReference type="Proteomes" id="UP000217895"/>
    </source>
</evidence>
<evidence type="ECO:0008006" key="4">
    <source>
        <dbReference type="Google" id="ProtNLM"/>
    </source>
</evidence>
<proteinExistence type="predicted"/>
<dbReference type="EMBL" id="AP018204">
    <property type="protein sequence ID" value="BAY59359.1"/>
    <property type="molecule type" value="Genomic_DNA"/>
</dbReference>
<feature type="signal peptide" evidence="1">
    <location>
        <begin position="1"/>
        <end position="23"/>
    </location>
</feature>
<gene>
    <name evidence="2" type="ORF">NIES2135_62360</name>
</gene>
<geneLocation type="plasmid" evidence="2">
    <name>plasmid1</name>
</geneLocation>
<feature type="chain" id="PRO_5011115514" description="DUF2808 domain-containing protein" evidence="1">
    <location>
        <begin position="24"/>
        <end position="157"/>
    </location>
</feature>
<dbReference type="AlphaFoldDB" id="A0A1Z4JRK6"/>
<dbReference type="Proteomes" id="UP000217895">
    <property type="component" value="Plasmid Plasmid1 dna"/>
</dbReference>
<reference evidence="2 3" key="1">
    <citation type="submission" date="2017-06" db="EMBL/GenBank/DDBJ databases">
        <title>Genome sequencing of cyanobaciteial culture collection at National Institute for Environmental Studies (NIES).</title>
        <authorList>
            <person name="Hirose Y."/>
            <person name="Shimura Y."/>
            <person name="Fujisawa T."/>
            <person name="Nakamura Y."/>
            <person name="Kawachi M."/>
        </authorList>
    </citation>
    <scope>NUCLEOTIDE SEQUENCE [LARGE SCALE GENOMIC DNA]</scope>
    <source>
        <strain evidence="2 3">NIES-2135</strain>
        <plasmid evidence="3">Plasmid Plasmid1 dna</plasmid>
    </source>
</reference>
<dbReference type="InterPro" id="IPR021256">
    <property type="entry name" value="DUF2808"/>
</dbReference>
<keyword evidence="2" id="KW-0614">Plasmid</keyword>
<protein>
    <recommendedName>
        <fullName evidence="4">DUF2808 domain-containing protein</fullName>
    </recommendedName>
</protein>
<sequence length="157" mass="16728">MKRFLSVATATIVLLAFGTAAQASSNAKVPHLAGSSSDLNNAKFQPGNYSLKVHVMGQEVSALMVEAQDSVRLSKNIQVFDQFNKPIAATVSMNGQMATITFAQPVKPDTSLRVELRNVQNPNALPTAFFSVSSQVVGLGSEIALGTTQVTTRYGRI</sequence>